<proteinExistence type="predicted"/>
<organism evidence="2 3">
    <name type="scientific">Quisquiliibacterium transsilvanicum</name>
    <dbReference type="NCBI Taxonomy" id="1549638"/>
    <lineage>
        <taxon>Bacteria</taxon>
        <taxon>Pseudomonadati</taxon>
        <taxon>Pseudomonadota</taxon>
        <taxon>Betaproteobacteria</taxon>
        <taxon>Burkholderiales</taxon>
        <taxon>Burkholderiaceae</taxon>
        <taxon>Quisquiliibacterium</taxon>
    </lineage>
</organism>
<evidence type="ECO:0000256" key="1">
    <source>
        <dbReference type="SAM" id="Phobius"/>
    </source>
</evidence>
<keyword evidence="3" id="KW-1185">Reference proteome</keyword>
<dbReference type="AlphaFoldDB" id="A0A7W8M901"/>
<feature type="transmembrane region" description="Helical" evidence="1">
    <location>
        <begin position="126"/>
        <end position="145"/>
    </location>
</feature>
<dbReference type="Proteomes" id="UP000532440">
    <property type="component" value="Unassembled WGS sequence"/>
</dbReference>
<gene>
    <name evidence="2" type="ORF">HNQ70_001569</name>
</gene>
<reference evidence="2 3" key="1">
    <citation type="submission" date="2020-08" db="EMBL/GenBank/DDBJ databases">
        <title>Genomic Encyclopedia of Type Strains, Phase IV (KMG-IV): sequencing the most valuable type-strain genomes for metagenomic binning, comparative biology and taxonomic classification.</title>
        <authorList>
            <person name="Goeker M."/>
        </authorList>
    </citation>
    <scope>NUCLEOTIDE SEQUENCE [LARGE SCALE GENOMIC DNA]</scope>
    <source>
        <strain evidence="2 3">DSM 29781</strain>
    </source>
</reference>
<keyword evidence="1" id="KW-1133">Transmembrane helix</keyword>
<name>A0A7W8M901_9BURK</name>
<feature type="transmembrane region" description="Helical" evidence="1">
    <location>
        <begin position="93"/>
        <end position="114"/>
    </location>
</feature>
<protein>
    <recommendedName>
        <fullName evidence="4">Holin of 3TMs, for gene-transfer release</fullName>
    </recommendedName>
</protein>
<accession>A0A7W8M901</accession>
<dbReference type="RefSeq" id="WP_183966032.1">
    <property type="nucleotide sequence ID" value="NZ_BAABEW010000001.1"/>
</dbReference>
<keyword evidence="1" id="KW-0472">Membrane</keyword>
<keyword evidence="1" id="KW-0812">Transmembrane</keyword>
<comment type="caution">
    <text evidence="2">The sequence shown here is derived from an EMBL/GenBank/DDBJ whole genome shotgun (WGS) entry which is preliminary data.</text>
</comment>
<sequence>MDPISLAMGLAQFAPQIIRWVSGSDKAEQAARQVVDIAQAVTGKPGPEAVEALQFDAKLALEFRRAVMDHELAMDAAYLQDRQHARATHRDHWMPWVLTLTLAAMVALLVAGLFALPTPPENREVVYLIAGQLIGAFGTAVAYWLGSSRGSAQKQTLIERMQR</sequence>
<evidence type="ECO:0000313" key="3">
    <source>
        <dbReference type="Proteomes" id="UP000532440"/>
    </source>
</evidence>
<evidence type="ECO:0000313" key="2">
    <source>
        <dbReference type="EMBL" id="MBB5271559.1"/>
    </source>
</evidence>
<evidence type="ECO:0008006" key="4">
    <source>
        <dbReference type="Google" id="ProtNLM"/>
    </source>
</evidence>
<dbReference type="EMBL" id="JACHGB010000003">
    <property type="protein sequence ID" value="MBB5271559.1"/>
    <property type="molecule type" value="Genomic_DNA"/>
</dbReference>